<evidence type="ECO:0000256" key="3">
    <source>
        <dbReference type="SAM" id="MobiDB-lite"/>
    </source>
</evidence>
<dbReference type="OrthoDB" id="6512918at2759"/>
<dbReference type="AlphaFoldDB" id="A0A2V0NX42"/>
<keyword evidence="1" id="KW-0547">Nucleotide-binding</keyword>
<dbReference type="PANTHER" id="PTHR43158">
    <property type="entry name" value="SKFA PEPTIDE EXPORT ATP-BINDING PROTEIN SKFE"/>
    <property type="match status" value="1"/>
</dbReference>
<dbReference type="Pfam" id="PF00005">
    <property type="entry name" value="ABC_tran"/>
    <property type="match status" value="1"/>
</dbReference>
<feature type="compositionally biased region" description="Low complexity" evidence="3">
    <location>
        <begin position="38"/>
        <end position="72"/>
    </location>
</feature>
<protein>
    <submittedName>
        <fullName evidence="5">ABC transporter I family protein</fullName>
    </submittedName>
</protein>
<dbReference type="SMART" id="SM00382">
    <property type="entry name" value="AAA"/>
    <property type="match status" value="1"/>
</dbReference>
<name>A0A2V0NX42_9CHLO</name>
<evidence type="ECO:0000313" key="6">
    <source>
        <dbReference type="Proteomes" id="UP000247498"/>
    </source>
</evidence>
<sequence length="385" mass="40607">MPVPISITHPKGAGLAAARPAELPTEGPFARLARLKEAQQQQDDQQQQQPSDGDAAPPAATPGPGSEAAVAAGAGAAAGGARADGAAAAAAEPSILVDHLDFSYPGLDGRPIPGQPPLITDMTLSLAPGSRCLLIGANGAGKTTLLKILGGKHMVQKECVSVLGRPPFHDTSLTTCGDLAYIGGNWTRDIAFAGTAIPLTGDFPASKMIESVPGVDPARRARLIKVLDIDPAWRMHQVSDGQRRRVLLLDEITVDLDVLGRADLMAFLAEECRERGAAIIYATHIFDGLESWPTHLAYVARGRLQFVAPAAQVPQLREGRLLELVAGLLREERDALRRAGLKRDVEYDPSREGAVGAFSYAFNNGWTPGVLSTSLANSSNAVMRC</sequence>
<gene>
    <name evidence="5" type="ORF">Rsub_03266</name>
</gene>
<dbReference type="PROSITE" id="PS50893">
    <property type="entry name" value="ABC_TRANSPORTER_2"/>
    <property type="match status" value="1"/>
</dbReference>
<evidence type="ECO:0000256" key="1">
    <source>
        <dbReference type="ARBA" id="ARBA00022741"/>
    </source>
</evidence>
<evidence type="ECO:0000259" key="4">
    <source>
        <dbReference type="PROSITE" id="PS50893"/>
    </source>
</evidence>
<feature type="region of interest" description="Disordered" evidence="3">
    <location>
        <begin position="1"/>
        <end position="72"/>
    </location>
</feature>
<dbReference type="EMBL" id="BDRX01000015">
    <property type="protein sequence ID" value="GBF90133.1"/>
    <property type="molecule type" value="Genomic_DNA"/>
</dbReference>
<dbReference type="PANTHER" id="PTHR43158:SF12">
    <property type="entry name" value="ABC TRANSPORTER FAMILY PROTEIN"/>
    <property type="match status" value="1"/>
</dbReference>
<accession>A0A2V0NX42</accession>
<comment type="caution">
    <text evidence="5">The sequence shown here is derived from an EMBL/GenBank/DDBJ whole genome shotgun (WGS) entry which is preliminary data.</text>
</comment>
<dbReference type="InterPro" id="IPR003439">
    <property type="entry name" value="ABC_transporter-like_ATP-bd"/>
</dbReference>
<feature type="domain" description="ABC transporter" evidence="4">
    <location>
        <begin position="95"/>
        <end position="326"/>
    </location>
</feature>
<dbReference type="Proteomes" id="UP000247498">
    <property type="component" value="Unassembled WGS sequence"/>
</dbReference>
<dbReference type="InterPro" id="IPR027417">
    <property type="entry name" value="P-loop_NTPase"/>
</dbReference>
<evidence type="ECO:0000313" key="5">
    <source>
        <dbReference type="EMBL" id="GBF90133.1"/>
    </source>
</evidence>
<proteinExistence type="predicted"/>
<keyword evidence="6" id="KW-1185">Reference proteome</keyword>
<dbReference type="SUPFAM" id="SSF52540">
    <property type="entry name" value="P-loop containing nucleoside triphosphate hydrolases"/>
    <property type="match status" value="1"/>
</dbReference>
<dbReference type="FunCoup" id="A0A2V0NX42">
    <property type="interactions" value="162"/>
</dbReference>
<dbReference type="Gene3D" id="3.40.50.300">
    <property type="entry name" value="P-loop containing nucleotide triphosphate hydrolases"/>
    <property type="match status" value="1"/>
</dbReference>
<reference evidence="5 6" key="1">
    <citation type="journal article" date="2018" name="Sci. Rep.">
        <title>Raphidocelis subcapitata (=Pseudokirchneriella subcapitata) provides an insight into genome evolution and environmental adaptations in the Sphaeropleales.</title>
        <authorList>
            <person name="Suzuki S."/>
            <person name="Yamaguchi H."/>
            <person name="Nakajima N."/>
            <person name="Kawachi M."/>
        </authorList>
    </citation>
    <scope>NUCLEOTIDE SEQUENCE [LARGE SCALE GENOMIC DNA]</scope>
    <source>
        <strain evidence="5 6">NIES-35</strain>
    </source>
</reference>
<organism evidence="5 6">
    <name type="scientific">Raphidocelis subcapitata</name>
    <dbReference type="NCBI Taxonomy" id="307507"/>
    <lineage>
        <taxon>Eukaryota</taxon>
        <taxon>Viridiplantae</taxon>
        <taxon>Chlorophyta</taxon>
        <taxon>core chlorophytes</taxon>
        <taxon>Chlorophyceae</taxon>
        <taxon>CS clade</taxon>
        <taxon>Sphaeropleales</taxon>
        <taxon>Selenastraceae</taxon>
        <taxon>Raphidocelis</taxon>
    </lineage>
</organism>
<keyword evidence="2" id="KW-0067">ATP-binding</keyword>
<dbReference type="GO" id="GO:0016887">
    <property type="term" value="F:ATP hydrolysis activity"/>
    <property type="evidence" value="ECO:0007669"/>
    <property type="project" value="InterPro"/>
</dbReference>
<dbReference type="GO" id="GO:0005524">
    <property type="term" value="F:ATP binding"/>
    <property type="evidence" value="ECO:0007669"/>
    <property type="project" value="UniProtKB-KW"/>
</dbReference>
<dbReference type="InParanoid" id="A0A2V0NX42"/>
<dbReference type="InterPro" id="IPR003593">
    <property type="entry name" value="AAA+_ATPase"/>
</dbReference>
<evidence type="ECO:0000256" key="2">
    <source>
        <dbReference type="ARBA" id="ARBA00022840"/>
    </source>
</evidence>